<evidence type="ECO:0000256" key="2">
    <source>
        <dbReference type="ARBA" id="ARBA00023015"/>
    </source>
</evidence>
<dbReference type="InterPro" id="IPR000847">
    <property type="entry name" value="LysR_HTH_N"/>
</dbReference>
<dbReference type="RefSeq" id="WP_004867642.1">
    <property type="nucleotide sequence ID" value="NZ_ABSBPM020000009.1"/>
</dbReference>
<reference evidence="6 8" key="1">
    <citation type="submission" date="2017-07" db="EMBL/GenBank/DDBJ databases">
        <title>Raoultella ornithinolytica strain HH3 draft genome.</title>
        <authorList>
            <person name="Duceppe M.-O."/>
            <person name="Huang H."/>
            <person name="Phipps-Todd B."/>
        </authorList>
    </citation>
    <scope>NUCLEOTIDE SEQUENCE [LARGE SCALE GENOMIC DNA]</scope>
    <source>
        <strain evidence="6 8">HH3</strain>
    </source>
</reference>
<dbReference type="Gene3D" id="3.40.190.290">
    <property type="match status" value="1"/>
</dbReference>
<dbReference type="FunFam" id="1.10.10.10:FF:000001">
    <property type="entry name" value="LysR family transcriptional regulator"/>
    <property type="match status" value="1"/>
</dbReference>
<dbReference type="PROSITE" id="PS50931">
    <property type="entry name" value="HTH_LYSR"/>
    <property type="match status" value="1"/>
</dbReference>
<name>A0A1Y6GBV4_RAOOR</name>
<proteinExistence type="inferred from homology"/>
<dbReference type="PANTHER" id="PTHR30537">
    <property type="entry name" value="HTH-TYPE TRANSCRIPTIONAL REGULATOR"/>
    <property type="match status" value="1"/>
</dbReference>
<dbReference type="EMBL" id="NKYI01000030">
    <property type="protein sequence ID" value="PIK81810.1"/>
    <property type="molecule type" value="Genomic_DNA"/>
</dbReference>
<evidence type="ECO:0000313" key="9">
    <source>
        <dbReference type="Proteomes" id="UP001350972"/>
    </source>
</evidence>
<keyword evidence="4" id="KW-0804">Transcription</keyword>
<evidence type="ECO:0000313" key="7">
    <source>
        <dbReference type="EMBL" id="WWC12452.1"/>
    </source>
</evidence>
<evidence type="ECO:0000313" key="6">
    <source>
        <dbReference type="EMBL" id="PIK81810.1"/>
    </source>
</evidence>
<dbReference type="InterPro" id="IPR036388">
    <property type="entry name" value="WH-like_DNA-bd_sf"/>
</dbReference>
<dbReference type="CDD" id="cd08477">
    <property type="entry name" value="PBP2_CrgA_like_8"/>
    <property type="match status" value="1"/>
</dbReference>
<sequence>MDKLRGMETFIAVVECGSFTDAASRLEMSAVMVGKYIALTERELGTRLLERNTRRQSLTDAGRVYYEEAKRVLEQVAIAESSVERLRLAPAGTLRISAPTSFGACVIAPLTASFLQAWPDVRIELDLTNRMVDLVDEGFDLAIRIGDIHHTDLVAKYLCPYRMVICAAPAYLARHGTPVVPADLVDHLCLSHTVWTARNEWTLPGAQDAVRWKRDAILRCNDGYGLRMAAIAGAGLLLQPEVLLSEALASGKLVRVLEAYTPHPRPVHLLWRQDLRPLPKLTRFVEHVLKEGKGYL</sequence>
<reference evidence="7 9" key="2">
    <citation type="submission" date="2024-02" db="EMBL/GenBank/DDBJ databases">
        <title>Tn5403 promotes plasmid rearrangements and degradation of the Klebsiella pneumoniae carbapenemase (KPC) transposon Tn4401.</title>
        <authorList>
            <person name="Sheppard A.E."/>
            <person name="Barry K.E."/>
            <person name="Parikh H.I."/>
            <person name="Vegesana K."/>
            <person name="Sebra R."/>
            <person name="George S."/>
            <person name="Sanderson N.D."/>
            <person name="Stoesser N."/>
            <person name="Eyre D.W."/>
            <person name="Crook D.W."/>
            <person name="Walker A.S."/>
            <person name="Mathers A.J."/>
        </authorList>
    </citation>
    <scope>NUCLEOTIDE SEQUENCE [LARGE SCALE GENOMIC DNA]</scope>
    <source>
        <strain evidence="7 9">CAV1921</strain>
    </source>
</reference>
<dbReference type="eggNOG" id="COG0583">
    <property type="taxonomic scope" value="Bacteria"/>
</dbReference>
<keyword evidence="2" id="KW-0805">Transcription regulation</keyword>
<dbReference type="PaxDb" id="1286170-RORB6_22295"/>
<organism evidence="6 8">
    <name type="scientific">Raoultella ornithinolytica</name>
    <name type="common">Klebsiella ornithinolytica</name>
    <dbReference type="NCBI Taxonomy" id="54291"/>
    <lineage>
        <taxon>Bacteria</taxon>
        <taxon>Pseudomonadati</taxon>
        <taxon>Pseudomonadota</taxon>
        <taxon>Gammaproteobacteria</taxon>
        <taxon>Enterobacterales</taxon>
        <taxon>Enterobacteriaceae</taxon>
        <taxon>Klebsiella/Raoultella group</taxon>
        <taxon>Raoultella</taxon>
    </lineage>
</organism>
<dbReference type="PANTHER" id="PTHR30537:SF5">
    <property type="entry name" value="HTH-TYPE TRANSCRIPTIONAL ACTIVATOR TTDR-RELATED"/>
    <property type="match status" value="1"/>
</dbReference>
<dbReference type="SUPFAM" id="SSF46785">
    <property type="entry name" value="Winged helix' DNA-binding domain"/>
    <property type="match status" value="1"/>
</dbReference>
<evidence type="ECO:0000256" key="3">
    <source>
        <dbReference type="ARBA" id="ARBA00023125"/>
    </source>
</evidence>
<dbReference type="GO" id="GO:0003700">
    <property type="term" value="F:DNA-binding transcription factor activity"/>
    <property type="evidence" value="ECO:0007669"/>
    <property type="project" value="InterPro"/>
</dbReference>
<dbReference type="Proteomes" id="UP000229713">
    <property type="component" value="Unassembled WGS sequence"/>
</dbReference>
<feature type="domain" description="HTH lysR-type" evidence="5">
    <location>
        <begin position="1"/>
        <end position="59"/>
    </location>
</feature>
<dbReference type="InterPro" id="IPR005119">
    <property type="entry name" value="LysR_subst-bd"/>
</dbReference>
<evidence type="ECO:0000256" key="1">
    <source>
        <dbReference type="ARBA" id="ARBA00009437"/>
    </source>
</evidence>
<keyword evidence="9" id="KW-1185">Reference proteome</keyword>
<dbReference type="STRING" id="54291.TE10_24030"/>
<evidence type="ECO:0000313" key="8">
    <source>
        <dbReference type="Proteomes" id="UP000229713"/>
    </source>
</evidence>
<protein>
    <submittedName>
        <fullName evidence="6">LysR family transcriptional regulator</fullName>
    </submittedName>
</protein>
<dbReference type="Proteomes" id="UP001350972">
    <property type="component" value="Chromosome"/>
</dbReference>
<dbReference type="InterPro" id="IPR058163">
    <property type="entry name" value="LysR-type_TF_proteobact-type"/>
</dbReference>
<dbReference type="Pfam" id="PF03466">
    <property type="entry name" value="LysR_substrate"/>
    <property type="match status" value="1"/>
</dbReference>
<accession>A0A1Y6GBV4</accession>
<dbReference type="AlphaFoldDB" id="A0A1Y6GBV4"/>
<evidence type="ECO:0000256" key="4">
    <source>
        <dbReference type="ARBA" id="ARBA00023163"/>
    </source>
</evidence>
<dbReference type="EMBL" id="CP145163">
    <property type="protein sequence ID" value="WWC12452.1"/>
    <property type="molecule type" value="Genomic_DNA"/>
</dbReference>
<keyword evidence="3" id="KW-0238">DNA-binding</keyword>
<gene>
    <name evidence="6" type="ORF">CFY86_23655</name>
    <name evidence="7" type="ORF">LM286_03565</name>
</gene>
<dbReference type="InterPro" id="IPR036390">
    <property type="entry name" value="WH_DNA-bd_sf"/>
</dbReference>
<dbReference type="GO" id="GO:0006351">
    <property type="term" value="P:DNA-templated transcription"/>
    <property type="evidence" value="ECO:0007669"/>
    <property type="project" value="TreeGrafter"/>
</dbReference>
<evidence type="ECO:0000259" key="5">
    <source>
        <dbReference type="PROSITE" id="PS50931"/>
    </source>
</evidence>
<dbReference type="GO" id="GO:0043565">
    <property type="term" value="F:sequence-specific DNA binding"/>
    <property type="evidence" value="ECO:0007669"/>
    <property type="project" value="TreeGrafter"/>
</dbReference>
<dbReference type="Gene3D" id="1.10.10.10">
    <property type="entry name" value="Winged helix-like DNA-binding domain superfamily/Winged helix DNA-binding domain"/>
    <property type="match status" value="1"/>
</dbReference>
<dbReference type="SUPFAM" id="SSF53850">
    <property type="entry name" value="Periplasmic binding protein-like II"/>
    <property type="match status" value="1"/>
</dbReference>
<dbReference type="Pfam" id="PF00126">
    <property type="entry name" value="HTH_1"/>
    <property type="match status" value="1"/>
</dbReference>
<comment type="similarity">
    <text evidence="1">Belongs to the LysR transcriptional regulatory family.</text>
</comment>